<dbReference type="Pfam" id="PF13601">
    <property type="entry name" value="HTH_34"/>
    <property type="match status" value="1"/>
</dbReference>
<dbReference type="CDD" id="cd00090">
    <property type="entry name" value="HTH_ARSR"/>
    <property type="match status" value="1"/>
</dbReference>
<sequence>MNLPDLDKIIHERARLRILASLSSQPARTCTFTELRDNLDMTAGNLSSQLSVLESSGYILIEKKFKGKKPLTEIKLTELGNEAFRNYLETLDSMIAALKPHT</sequence>
<feature type="domain" description="Winged helix DNA-binding" evidence="1">
    <location>
        <begin position="15"/>
        <end position="95"/>
    </location>
</feature>
<evidence type="ECO:0000313" key="2">
    <source>
        <dbReference type="EMBL" id="SLM15044.1"/>
    </source>
</evidence>
<dbReference type="InterPro" id="IPR036390">
    <property type="entry name" value="WH_DNA-bd_sf"/>
</dbReference>
<dbReference type="Gene3D" id="1.10.10.10">
    <property type="entry name" value="Winged helix-like DNA-binding domain superfamily/Winged helix DNA-binding domain"/>
    <property type="match status" value="1"/>
</dbReference>
<reference evidence="2" key="1">
    <citation type="submission" date="2017-02" db="EMBL/GenBank/DDBJ databases">
        <authorList>
            <person name="Regsiter A."/>
            <person name="William W."/>
        </authorList>
    </citation>
    <scope>NUCLEOTIDE SEQUENCE</scope>
    <source>
        <strain evidence="2">Bib</strain>
    </source>
</reference>
<dbReference type="InterPro" id="IPR027395">
    <property type="entry name" value="WH_DNA-bd_dom"/>
</dbReference>
<dbReference type="GO" id="GO:0006355">
    <property type="term" value="P:regulation of DNA-templated transcription"/>
    <property type="evidence" value="ECO:0007669"/>
    <property type="project" value="UniProtKB-ARBA"/>
</dbReference>
<dbReference type="PANTHER" id="PTHR37318:SF1">
    <property type="entry name" value="BSL7504 PROTEIN"/>
    <property type="match status" value="1"/>
</dbReference>
<dbReference type="InterPro" id="IPR036388">
    <property type="entry name" value="WH-like_DNA-bd_sf"/>
</dbReference>
<proteinExistence type="predicted"/>
<dbReference type="AlphaFoldDB" id="A0A3P3XLN7"/>
<protein>
    <submittedName>
        <fullName evidence="2">Transcriptional regulator, ArsR family</fullName>
    </submittedName>
</protein>
<dbReference type="PANTHER" id="PTHR37318">
    <property type="entry name" value="BSL7504 PROTEIN"/>
    <property type="match status" value="1"/>
</dbReference>
<dbReference type="InterPro" id="IPR011991">
    <property type="entry name" value="ArsR-like_HTH"/>
</dbReference>
<organism evidence="2">
    <name type="scientific">uncultured spirochete</name>
    <dbReference type="NCBI Taxonomy" id="156406"/>
    <lineage>
        <taxon>Bacteria</taxon>
        <taxon>Pseudomonadati</taxon>
        <taxon>Spirochaetota</taxon>
        <taxon>Spirochaetia</taxon>
        <taxon>Spirochaetales</taxon>
        <taxon>environmental samples</taxon>
    </lineage>
</organism>
<name>A0A3P3XLN7_9SPIR</name>
<evidence type="ECO:0000259" key="1">
    <source>
        <dbReference type="Pfam" id="PF13601"/>
    </source>
</evidence>
<gene>
    <name evidence="2" type="ORF">SPIROBIBN47_380047</name>
</gene>
<dbReference type="SUPFAM" id="SSF46785">
    <property type="entry name" value="Winged helix' DNA-binding domain"/>
    <property type="match status" value="1"/>
</dbReference>
<dbReference type="EMBL" id="FWDM01000032">
    <property type="protein sequence ID" value="SLM15044.1"/>
    <property type="molecule type" value="Genomic_DNA"/>
</dbReference>
<accession>A0A3P3XLN7</accession>